<dbReference type="Proteomes" id="UP000002490">
    <property type="component" value="Chromosome"/>
</dbReference>
<dbReference type="HOGENOM" id="CLU_2083972_0_0_6"/>
<protein>
    <submittedName>
        <fullName evidence="1">Uncharacterized protein</fullName>
    </submittedName>
</protein>
<gene>
    <name evidence="1" type="ordered locus">y2918</name>
</gene>
<dbReference type="AlphaFoldDB" id="Q8CKT4"/>
<evidence type="ECO:0000313" key="1">
    <source>
        <dbReference type="EMBL" id="AAM86470.1"/>
    </source>
</evidence>
<organism evidence="1 2">
    <name type="scientific">Yersinia pestis</name>
    <dbReference type="NCBI Taxonomy" id="632"/>
    <lineage>
        <taxon>Bacteria</taxon>
        <taxon>Pseudomonadati</taxon>
        <taxon>Pseudomonadota</taxon>
        <taxon>Gammaproteobacteria</taxon>
        <taxon>Enterobacterales</taxon>
        <taxon>Yersiniaceae</taxon>
        <taxon>Yersinia</taxon>
    </lineage>
</organism>
<dbReference type="DNASU" id="1147866"/>
<evidence type="ECO:0000313" key="2">
    <source>
        <dbReference type="Proteomes" id="UP000002490"/>
    </source>
</evidence>
<reference evidence="1 2" key="1">
    <citation type="journal article" date="2002" name="J. Bacteriol.">
        <title>Genome sequence of Yersinia pestis KIM.</title>
        <authorList>
            <person name="Deng W."/>
            <person name="Burland V."/>
            <person name="Plunkett G.III."/>
            <person name="Boutin A."/>
            <person name="Mayhew G.F."/>
            <person name="Liss P."/>
            <person name="Perna N.T."/>
            <person name="Rose D.J."/>
            <person name="Mau B."/>
            <person name="Zhou S."/>
            <person name="Schwartz D.C."/>
            <person name="Fetherston J.D."/>
            <person name="Lindler L.E."/>
            <person name="Brubaker R.R."/>
            <person name="Plana G.V."/>
            <person name="Straley S.C."/>
            <person name="McDonough K.A."/>
            <person name="Nilles M.L."/>
            <person name="Matson J.S."/>
            <person name="Blattner F.R."/>
            <person name="Perry R.D."/>
        </authorList>
    </citation>
    <scope>NUCLEOTIDE SEQUENCE [LARGE SCALE GENOMIC DNA]</scope>
    <source>
        <strain evidence="2">KIM10+ / Biovar Mediaevalis</strain>
    </source>
</reference>
<dbReference type="KEGG" id="ypk:y2918"/>
<proteinExistence type="predicted"/>
<accession>Q8CKT4</accession>
<name>Q8CKT4_YERPE</name>
<sequence>MMAATGGNIIFCSAMWAGFKAKTVVTLRTCTLIILKPALTAAAIVLNYFAGLSAFPPEDIGKTTIGAEDLYWLAPAVRFARAHFWREKVMGITRIIQNQAILFTGKQPQASANNLLI</sequence>
<dbReference type="EMBL" id="AE009952">
    <property type="protein sequence ID" value="AAM86470.1"/>
    <property type="molecule type" value="Genomic_DNA"/>
</dbReference>